<name>A0A0C4Y199_9BURK</name>
<dbReference type="KEGG" id="cbw:RR42_m1400"/>
<dbReference type="STRING" id="68895.RR42_m1400"/>
<evidence type="ECO:0000313" key="1">
    <source>
        <dbReference type="EMBL" id="AJG18802.1"/>
    </source>
</evidence>
<keyword evidence="2" id="KW-1185">Reference proteome</keyword>
<reference evidence="1 2" key="1">
    <citation type="journal article" date="2015" name="Genome Announc.">
        <title>Complete Genome Sequence of Cupriavidus basilensis 4G11, Isolated from the Oak Ridge Field Research Center Site.</title>
        <authorList>
            <person name="Ray J."/>
            <person name="Waters R.J."/>
            <person name="Skerker J.M."/>
            <person name="Kuehl J.V."/>
            <person name="Price M.N."/>
            <person name="Huang J."/>
            <person name="Chakraborty R."/>
            <person name="Arkin A.P."/>
            <person name="Deutschbauer A."/>
        </authorList>
    </citation>
    <scope>NUCLEOTIDE SEQUENCE [LARGE SCALE GENOMIC DNA]</scope>
    <source>
        <strain evidence="1">4G11</strain>
    </source>
</reference>
<gene>
    <name evidence="1" type="ORF">RR42_m1400</name>
</gene>
<proteinExistence type="predicted"/>
<dbReference type="InterPro" id="IPR012441">
    <property type="entry name" value="DUF1643"/>
</dbReference>
<sequence>MKKTAVVSECGTYRYRLGRRWDDGPAMLFVMLNPSTADAEQDDPTIRKCIGFATRKGFGAVEVVNLFGYRATNPADLKAAGYDSGPENQRAITDAVRESIDEGGAIVLAWGANARGLAAPVVVQGIVRGMGAKAHALRLLDDGTPAHPLMLPYSCELVEVAGAGAMVE</sequence>
<organism evidence="1 2">
    <name type="scientific">Cupriavidus basilensis</name>
    <dbReference type="NCBI Taxonomy" id="68895"/>
    <lineage>
        <taxon>Bacteria</taxon>
        <taxon>Pseudomonadati</taxon>
        <taxon>Pseudomonadota</taxon>
        <taxon>Betaproteobacteria</taxon>
        <taxon>Burkholderiales</taxon>
        <taxon>Burkholderiaceae</taxon>
        <taxon>Cupriavidus</taxon>
    </lineage>
</organism>
<evidence type="ECO:0000313" key="2">
    <source>
        <dbReference type="Proteomes" id="UP000031843"/>
    </source>
</evidence>
<dbReference type="AlphaFoldDB" id="A0A0C4Y199"/>
<dbReference type="RefSeq" id="WP_052494489.1">
    <property type="nucleotide sequence ID" value="NZ_CP010536.1"/>
</dbReference>
<dbReference type="EMBL" id="CP010536">
    <property type="protein sequence ID" value="AJG18802.1"/>
    <property type="molecule type" value="Genomic_DNA"/>
</dbReference>
<dbReference type="Proteomes" id="UP000031843">
    <property type="component" value="Chromosome main"/>
</dbReference>
<accession>A0A0C4Y199</accession>
<evidence type="ECO:0008006" key="3">
    <source>
        <dbReference type="Google" id="ProtNLM"/>
    </source>
</evidence>
<dbReference type="Pfam" id="PF07799">
    <property type="entry name" value="DUF1643"/>
    <property type="match status" value="1"/>
</dbReference>
<protein>
    <recommendedName>
        <fullName evidence="3">DUF1643 domain-containing protein</fullName>
    </recommendedName>
</protein>